<dbReference type="InterPro" id="IPR029055">
    <property type="entry name" value="Ntn_hydrolases_N"/>
</dbReference>
<gene>
    <name evidence="1" type="ORF">QQ91_0017910</name>
</gene>
<comment type="caution">
    <text evidence="1">The sequence shown here is derived from an EMBL/GenBank/DDBJ whole genome shotgun (WGS) entry which is preliminary data.</text>
</comment>
<evidence type="ECO:0000313" key="2">
    <source>
        <dbReference type="Proteomes" id="UP000031561"/>
    </source>
</evidence>
<sequence length="264" mass="29986">MTYCLGIITRAGLVMAADSRTSAGADYVSSAQKLFDLSLPRERVLLICTAGNLSMTQTIMAKIRRDIKDQVPDNLNAMSTLHDISDYIGRQTREVLDQNRHWMNRDNIDYSCSFLVGGQVRGESPELYMIYSQGNFLRATKETPYLQIGEIKYGKPILDRTIEYEETQLDEAAKCALLSLDSTMKSNISVGPPINLALYEADTLKLTRRCQFKEGDSYLIRIRTSWEKSLRRAFQSLPEIDWIELAEDEDDLGNWLSPSNIYTA</sequence>
<dbReference type="EMBL" id="JTHE03000103">
    <property type="protein sequence ID" value="MCM1984702.1"/>
    <property type="molecule type" value="Genomic_DNA"/>
</dbReference>
<dbReference type="Gene3D" id="3.60.20.10">
    <property type="entry name" value="Glutamine Phosphoribosylpyrophosphate, subunit 1, domain 1"/>
    <property type="match status" value="1"/>
</dbReference>
<accession>A0ABD4T8Q4</accession>
<dbReference type="Pfam" id="PF00227">
    <property type="entry name" value="Proteasome"/>
    <property type="match status" value="1"/>
</dbReference>
<organism evidence="1 2">
    <name type="scientific">Lyngbya confervoides BDU141951</name>
    <dbReference type="NCBI Taxonomy" id="1574623"/>
    <lineage>
        <taxon>Bacteria</taxon>
        <taxon>Bacillati</taxon>
        <taxon>Cyanobacteriota</taxon>
        <taxon>Cyanophyceae</taxon>
        <taxon>Oscillatoriophycideae</taxon>
        <taxon>Oscillatoriales</taxon>
        <taxon>Microcoleaceae</taxon>
        <taxon>Lyngbya</taxon>
    </lineage>
</organism>
<dbReference type="RefSeq" id="WP_166276826.1">
    <property type="nucleotide sequence ID" value="NZ_JTHE03000103.1"/>
</dbReference>
<dbReference type="InterPro" id="IPR016545">
    <property type="entry name" value="UCP009120_prtse"/>
</dbReference>
<reference evidence="1 2" key="1">
    <citation type="journal article" date="2015" name="Genome Announc.">
        <title>Draft Genome Sequence of Filamentous Marine Cyanobacterium Lyngbya confervoides Strain BDU141951.</title>
        <authorList>
            <person name="Chandrababunaidu M.M."/>
            <person name="Sen D."/>
            <person name="Tripathy S."/>
        </authorList>
    </citation>
    <scope>NUCLEOTIDE SEQUENCE [LARGE SCALE GENOMIC DNA]</scope>
    <source>
        <strain evidence="1 2">BDU141951</strain>
    </source>
</reference>
<keyword evidence="2" id="KW-1185">Reference proteome</keyword>
<dbReference type="SUPFAM" id="SSF56235">
    <property type="entry name" value="N-terminal nucleophile aminohydrolases (Ntn hydrolases)"/>
    <property type="match status" value="1"/>
</dbReference>
<name>A0ABD4T8Q4_9CYAN</name>
<dbReference type="Proteomes" id="UP000031561">
    <property type="component" value="Unassembled WGS sequence"/>
</dbReference>
<protein>
    <submittedName>
        <fullName evidence="1">Peptidase</fullName>
    </submittedName>
</protein>
<dbReference type="InterPro" id="IPR001353">
    <property type="entry name" value="Proteasome_sua/b"/>
</dbReference>
<proteinExistence type="predicted"/>
<dbReference type="PIRSF" id="PIRSF009120">
    <property type="entry name" value="UCP009120_prtse"/>
    <property type="match status" value="1"/>
</dbReference>
<dbReference type="AlphaFoldDB" id="A0ABD4T8Q4"/>
<evidence type="ECO:0000313" key="1">
    <source>
        <dbReference type="EMBL" id="MCM1984702.1"/>
    </source>
</evidence>